<comment type="function">
    <text evidence="8">Toxic component of a toxin-antitoxin (TA) system. An RNase.</text>
</comment>
<keyword evidence="11" id="KW-1185">Reference proteome</keyword>
<keyword evidence="5 8" id="KW-0378">Hydrolase</keyword>
<keyword evidence="8" id="KW-0800">Toxin</keyword>
<comment type="caution">
    <text evidence="10">The sequence shown here is derived from an EMBL/GenBank/DDBJ whole genome shotgun (WGS) entry which is preliminary data.</text>
</comment>
<evidence type="ECO:0000259" key="9">
    <source>
        <dbReference type="Pfam" id="PF01850"/>
    </source>
</evidence>
<keyword evidence="3 8" id="KW-0540">Nuclease</keyword>
<dbReference type="Pfam" id="PF01850">
    <property type="entry name" value="PIN"/>
    <property type="match status" value="1"/>
</dbReference>
<dbReference type="CDD" id="cd18746">
    <property type="entry name" value="PIN_VapC4-5_FitB-like"/>
    <property type="match status" value="1"/>
</dbReference>
<evidence type="ECO:0000256" key="4">
    <source>
        <dbReference type="ARBA" id="ARBA00022723"/>
    </source>
</evidence>
<evidence type="ECO:0000256" key="3">
    <source>
        <dbReference type="ARBA" id="ARBA00022722"/>
    </source>
</evidence>
<dbReference type="InterPro" id="IPR002716">
    <property type="entry name" value="PIN_dom"/>
</dbReference>
<evidence type="ECO:0000256" key="6">
    <source>
        <dbReference type="ARBA" id="ARBA00022842"/>
    </source>
</evidence>
<evidence type="ECO:0000256" key="5">
    <source>
        <dbReference type="ARBA" id="ARBA00022801"/>
    </source>
</evidence>
<dbReference type="SUPFAM" id="SSF88723">
    <property type="entry name" value="PIN domain-like"/>
    <property type="match status" value="1"/>
</dbReference>
<reference evidence="10 11" key="1">
    <citation type="submission" date="2020-08" db="EMBL/GenBank/DDBJ databases">
        <title>Genomic Encyclopedia of Type Strains, Phase IV (KMG-IV): sequencing the most valuable type-strain genomes for metagenomic binning, comparative biology and taxonomic classification.</title>
        <authorList>
            <person name="Goeker M."/>
        </authorList>
    </citation>
    <scope>NUCLEOTIDE SEQUENCE [LARGE SCALE GENOMIC DNA]</scope>
    <source>
        <strain evidence="10 11">DSM 7050</strain>
    </source>
</reference>
<gene>
    <name evidence="8" type="primary">vapC</name>
    <name evidence="10" type="ORF">GGQ99_002585</name>
</gene>
<dbReference type="InterPro" id="IPR050556">
    <property type="entry name" value="Type_II_TA_system_RNase"/>
</dbReference>
<keyword evidence="4 8" id="KW-0479">Metal-binding</keyword>
<comment type="similarity">
    <text evidence="7 8">Belongs to the PINc/VapC protein family.</text>
</comment>
<dbReference type="RefSeq" id="WP_183262808.1">
    <property type="nucleotide sequence ID" value="NZ_BAAAVZ010000002.1"/>
</dbReference>
<protein>
    <recommendedName>
        <fullName evidence="8">Ribonuclease VapC</fullName>
        <shortName evidence="8">RNase VapC</shortName>
        <ecNumber evidence="8">3.1.-.-</ecNumber>
    </recommendedName>
    <alternativeName>
        <fullName evidence="8">Toxin VapC</fullName>
    </alternativeName>
</protein>
<dbReference type="InterPro" id="IPR022907">
    <property type="entry name" value="VapC_family"/>
</dbReference>
<evidence type="ECO:0000256" key="8">
    <source>
        <dbReference type="HAMAP-Rule" id="MF_00265"/>
    </source>
</evidence>
<keyword evidence="2 8" id="KW-1277">Toxin-antitoxin system</keyword>
<dbReference type="PANTHER" id="PTHR33653:SF1">
    <property type="entry name" value="RIBONUCLEASE VAPC2"/>
    <property type="match status" value="1"/>
</dbReference>
<evidence type="ECO:0000256" key="1">
    <source>
        <dbReference type="ARBA" id="ARBA00001946"/>
    </source>
</evidence>
<proteinExistence type="inferred from homology"/>
<dbReference type="HAMAP" id="MF_00265">
    <property type="entry name" value="VapC_Nob1"/>
    <property type="match status" value="1"/>
</dbReference>
<accession>A0ABR6L281</accession>
<organism evidence="10 11">
    <name type="scientific">Aminobacter niigataensis</name>
    <dbReference type="NCBI Taxonomy" id="83265"/>
    <lineage>
        <taxon>Bacteria</taxon>
        <taxon>Pseudomonadati</taxon>
        <taxon>Pseudomonadota</taxon>
        <taxon>Alphaproteobacteria</taxon>
        <taxon>Hyphomicrobiales</taxon>
        <taxon>Phyllobacteriaceae</taxon>
        <taxon>Aminobacter</taxon>
    </lineage>
</organism>
<dbReference type="EC" id="3.1.-.-" evidence="8"/>
<evidence type="ECO:0000256" key="7">
    <source>
        <dbReference type="ARBA" id="ARBA00038093"/>
    </source>
</evidence>
<feature type="binding site" evidence="8">
    <location>
        <position position="7"/>
    </location>
    <ligand>
        <name>Mg(2+)</name>
        <dbReference type="ChEBI" id="CHEBI:18420"/>
    </ligand>
</feature>
<keyword evidence="6 8" id="KW-0460">Magnesium</keyword>
<dbReference type="Gene3D" id="3.40.50.1010">
    <property type="entry name" value="5'-nuclease"/>
    <property type="match status" value="1"/>
</dbReference>
<evidence type="ECO:0000313" key="11">
    <source>
        <dbReference type="Proteomes" id="UP000539538"/>
    </source>
</evidence>
<name>A0ABR6L281_9HYPH</name>
<evidence type="ECO:0000313" key="10">
    <source>
        <dbReference type="EMBL" id="MBB4650830.1"/>
    </source>
</evidence>
<feature type="binding site" evidence="8">
    <location>
        <position position="111"/>
    </location>
    <ligand>
        <name>Mg(2+)</name>
        <dbReference type="ChEBI" id="CHEBI:18420"/>
    </ligand>
</feature>
<feature type="domain" description="PIN" evidence="9">
    <location>
        <begin position="5"/>
        <end position="133"/>
    </location>
</feature>
<sequence length="150" mass="16058">MTGFLLDTSVLSAFAPERKATSPEISDWMTAQGEARTLYLSSITVAEVEKDICKLRRFGGIARADRLATWLDSLLSSFGDRLLAVDASVARIAGAMEDTAVARGRHPGLADVLIAATAQAHGLLLLTANGRHFEPLDIAHINPFESLPGE</sequence>
<dbReference type="EMBL" id="JACHOT010000002">
    <property type="protein sequence ID" value="MBB4650830.1"/>
    <property type="molecule type" value="Genomic_DNA"/>
</dbReference>
<dbReference type="InterPro" id="IPR029060">
    <property type="entry name" value="PIN-like_dom_sf"/>
</dbReference>
<evidence type="ECO:0000256" key="2">
    <source>
        <dbReference type="ARBA" id="ARBA00022649"/>
    </source>
</evidence>
<comment type="cofactor">
    <cofactor evidence="1 8">
        <name>Mg(2+)</name>
        <dbReference type="ChEBI" id="CHEBI:18420"/>
    </cofactor>
</comment>
<dbReference type="PANTHER" id="PTHR33653">
    <property type="entry name" value="RIBONUCLEASE VAPC2"/>
    <property type="match status" value="1"/>
</dbReference>
<dbReference type="Proteomes" id="UP000539538">
    <property type="component" value="Unassembled WGS sequence"/>
</dbReference>